<feature type="transmembrane region" description="Helical" evidence="2">
    <location>
        <begin position="6"/>
        <end position="27"/>
    </location>
</feature>
<dbReference type="Proteomes" id="UP000195569">
    <property type="component" value="Unassembled WGS sequence"/>
</dbReference>
<keyword evidence="2" id="KW-0812">Transmembrane</keyword>
<name>A0A1N7RVL9_9BURK</name>
<evidence type="ECO:0000256" key="1">
    <source>
        <dbReference type="SAM" id="MobiDB-lite"/>
    </source>
</evidence>
<organism evidence="3 4">
    <name type="scientific">Paraburkholderia piptadeniae</name>
    <dbReference type="NCBI Taxonomy" id="1701573"/>
    <lineage>
        <taxon>Bacteria</taxon>
        <taxon>Pseudomonadati</taxon>
        <taxon>Pseudomonadota</taxon>
        <taxon>Betaproteobacteria</taxon>
        <taxon>Burkholderiales</taxon>
        <taxon>Burkholderiaceae</taxon>
        <taxon>Paraburkholderia</taxon>
    </lineage>
</organism>
<sequence>MLVWIAIAILYGIFYAAINGTVAIFLYELFTPECAIWASYLLCARPLSVAALSRHEHQTKEGVSRRRLSETSSGL</sequence>
<dbReference type="AlphaFoldDB" id="A0A1N7RVL9"/>
<protein>
    <submittedName>
        <fullName evidence="3">Uncharacterized protein</fullName>
    </submittedName>
</protein>
<accession>A0A1N7RVL9</accession>
<comment type="caution">
    <text evidence="3">The sequence shown here is derived from an EMBL/GenBank/DDBJ whole genome shotgun (WGS) entry which is preliminary data.</text>
</comment>
<proteinExistence type="predicted"/>
<evidence type="ECO:0000313" key="4">
    <source>
        <dbReference type="Proteomes" id="UP000195569"/>
    </source>
</evidence>
<feature type="compositionally biased region" description="Basic and acidic residues" evidence="1">
    <location>
        <begin position="54"/>
        <end position="69"/>
    </location>
</feature>
<evidence type="ECO:0000256" key="2">
    <source>
        <dbReference type="SAM" id="Phobius"/>
    </source>
</evidence>
<keyword evidence="4" id="KW-1185">Reference proteome</keyword>
<gene>
    <name evidence="3" type="ORF">BN2476_210062</name>
</gene>
<reference evidence="3" key="1">
    <citation type="submission" date="2016-12" db="EMBL/GenBank/DDBJ databases">
        <authorList>
            <person name="Moulin L."/>
        </authorList>
    </citation>
    <scope>NUCLEOTIDE SEQUENCE [LARGE SCALE GENOMIC DNA]</scope>
    <source>
        <strain evidence="3">STM 7183</strain>
    </source>
</reference>
<feature type="region of interest" description="Disordered" evidence="1">
    <location>
        <begin position="54"/>
        <end position="75"/>
    </location>
</feature>
<evidence type="ECO:0000313" key="3">
    <source>
        <dbReference type="EMBL" id="SIT39142.1"/>
    </source>
</evidence>
<keyword evidence="2" id="KW-0472">Membrane</keyword>
<dbReference type="EMBL" id="CYGY02000021">
    <property type="protein sequence ID" value="SIT39142.1"/>
    <property type="molecule type" value="Genomic_DNA"/>
</dbReference>
<keyword evidence="2" id="KW-1133">Transmembrane helix</keyword>